<name>A0ABX8QU45_9ACTN</name>
<dbReference type="Gene3D" id="3.40.50.720">
    <property type="entry name" value="NAD(P)-binding Rossmann-like Domain"/>
    <property type="match status" value="1"/>
</dbReference>
<dbReference type="RefSeq" id="WP_231335531.1">
    <property type="nucleotide sequence ID" value="NZ_CP059572.1"/>
</dbReference>
<dbReference type="SUPFAM" id="SSF50129">
    <property type="entry name" value="GroES-like"/>
    <property type="match status" value="1"/>
</dbReference>
<dbReference type="Gene3D" id="3.90.180.10">
    <property type="entry name" value="Medium-chain alcohol dehydrogenases, catalytic domain"/>
    <property type="match status" value="1"/>
</dbReference>
<proteinExistence type="predicted"/>
<feature type="domain" description="Enoyl reductase (ER)" evidence="2">
    <location>
        <begin position="10"/>
        <end position="328"/>
    </location>
</feature>
<dbReference type="Proteomes" id="UP001049518">
    <property type="component" value="Chromosome"/>
</dbReference>
<dbReference type="InterPro" id="IPR036291">
    <property type="entry name" value="NAD(P)-bd_dom_sf"/>
</dbReference>
<dbReference type="SMART" id="SM00829">
    <property type="entry name" value="PKS_ER"/>
    <property type="match status" value="1"/>
</dbReference>
<dbReference type="InterPro" id="IPR020843">
    <property type="entry name" value="ER"/>
</dbReference>
<sequence length="354" mass="36787">MKAIVQERFGPPDVLRPADVDRPRPGTGEVVVRVHAAAVNPYEWHLLRGDPYVARLMMGGMGLTRPKNPVAGLDAAGCVEEVGPGVGGVRPGDEVFGFCPGAFAEFARAKAELVVPRPEGLSFAEAAALPIAGTTALRAVRDVGAVTSGQRVLVNGAAGGVGTYAVQIAAALGAEVTGVCGTRNLDLVRSIGAAHAVDHTETDFTADECVRAAGRYDVILDNVGNHPLGRLRRALTPAGTLLLNAGGSPGAVFGAVGRMARGAMLDRFVRQRIRVVPTAWRRQDLLDLADLAASGRLTTVLDRGFPLAEAADAVRYIERGHARGKVVLSVTPAGGEGHGARGTRGARGEGCRPR</sequence>
<dbReference type="Pfam" id="PF08240">
    <property type="entry name" value="ADH_N"/>
    <property type="match status" value="1"/>
</dbReference>
<dbReference type="InterPro" id="IPR013154">
    <property type="entry name" value="ADH-like_N"/>
</dbReference>
<dbReference type="InterPro" id="IPR011032">
    <property type="entry name" value="GroES-like_sf"/>
</dbReference>
<dbReference type="Pfam" id="PF13602">
    <property type="entry name" value="ADH_zinc_N_2"/>
    <property type="match status" value="1"/>
</dbReference>
<reference evidence="3" key="1">
    <citation type="submission" date="2020-07" db="EMBL/GenBank/DDBJ databases">
        <authorList>
            <person name="Tarantini F.S."/>
            <person name="Hong K.W."/>
            <person name="Chan K.G."/>
        </authorList>
    </citation>
    <scope>NUCLEOTIDE SEQUENCE</scope>
    <source>
        <strain evidence="3">32-07</strain>
    </source>
</reference>
<evidence type="ECO:0000313" key="4">
    <source>
        <dbReference type="Proteomes" id="UP001049518"/>
    </source>
</evidence>
<evidence type="ECO:0000256" key="1">
    <source>
        <dbReference type="SAM" id="MobiDB-lite"/>
    </source>
</evidence>
<feature type="region of interest" description="Disordered" evidence="1">
    <location>
        <begin position="332"/>
        <end position="354"/>
    </location>
</feature>
<dbReference type="EMBL" id="CP059572">
    <property type="protein sequence ID" value="QXJ22310.1"/>
    <property type="molecule type" value="Genomic_DNA"/>
</dbReference>
<dbReference type="PANTHER" id="PTHR44013">
    <property type="entry name" value="ZINC-TYPE ALCOHOL DEHYDROGENASE-LIKE PROTEIN C16A3.02C"/>
    <property type="match status" value="1"/>
</dbReference>
<evidence type="ECO:0000259" key="2">
    <source>
        <dbReference type="SMART" id="SM00829"/>
    </source>
</evidence>
<gene>
    <name evidence="3" type="ORF">AGRA3207_003293</name>
</gene>
<evidence type="ECO:0000313" key="3">
    <source>
        <dbReference type="EMBL" id="QXJ22310.1"/>
    </source>
</evidence>
<dbReference type="PANTHER" id="PTHR44013:SF1">
    <property type="entry name" value="ZINC-TYPE ALCOHOL DEHYDROGENASE-LIKE PROTEIN C16A3.02C"/>
    <property type="match status" value="1"/>
</dbReference>
<dbReference type="CDD" id="cd08267">
    <property type="entry name" value="MDR1"/>
    <property type="match status" value="1"/>
</dbReference>
<organism evidence="3 4">
    <name type="scientific">Actinomadura graeca</name>
    <dbReference type="NCBI Taxonomy" id="2750812"/>
    <lineage>
        <taxon>Bacteria</taxon>
        <taxon>Bacillati</taxon>
        <taxon>Actinomycetota</taxon>
        <taxon>Actinomycetes</taxon>
        <taxon>Streptosporangiales</taxon>
        <taxon>Thermomonosporaceae</taxon>
        <taxon>Actinomadura</taxon>
    </lineage>
</organism>
<accession>A0ABX8QU45</accession>
<keyword evidence="4" id="KW-1185">Reference proteome</keyword>
<dbReference type="InterPro" id="IPR052733">
    <property type="entry name" value="Chloroplast_QOR"/>
</dbReference>
<protein>
    <submittedName>
        <fullName evidence="3">NAD(P)-dependent alcohol dehydrogenase</fullName>
    </submittedName>
</protein>
<dbReference type="SUPFAM" id="SSF51735">
    <property type="entry name" value="NAD(P)-binding Rossmann-fold domains"/>
    <property type="match status" value="1"/>
</dbReference>